<evidence type="ECO:0000313" key="7">
    <source>
        <dbReference type="Proteomes" id="UP000018888"/>
    </source>
</evidence>
<dbReference type="AlphaFoldDB" id="A0A2H5TJF1"/>
<keyword evidence="2 4" id="KW-0378">Hydrolase</keyword>
<dbReference type="PROSITE" id="PS01032">
    <property type="entry name" value="PPM_1"/>
    <property type="match status" value="1"/>
</dbReference>
<dbReference type="CDD" id="cd00143">
    <property type="entry name" value="PP2Cc"/>
    <property type="match status" value="1"/>
</dbReference>
<evidence type="ECO:0000256" key="4">
    <source>
        <dbReference type="RuleBase" id="RU003465"/>
    </source>
</evidence>
<keyword evidence="7" id="KW-1185">Reference proteome</keyword>
<evidence type="ECO:0000256" key="1">
    <source>
        <dbReference type="ARBA" id="ARBA00022723"/>
    </source>
</evidence>
<keyword evidence="1" id="KW-0479">Metal-binding</keyword>
<comment type="caution">
    <text evidence="6">The sequence shown here is derived from an EMBL/GenBank/DDBJ whole genome shotgun (WGS) entry which is preliminary data.</text>
</comment>
<comment type="similarity">
    <text evidence="4">Belongs to the PP2C family.</text>
</comment>
<dbReference type="Proteomes" id="UP000018888">
    <property type="component" value="Unassembled WGS sequence"/>
</dbReference>
<dbReference type="InterPro" id="IPR001932">
    <property type="entry name" value="PPM-type_phosphatase-like_dom"/>
</dbReference>
<dbReference type="Pfam" id="PF00481">
    <property type="entry name" value="PP2C"/>
    <property type="match status" value="1"/>
</dbReference>
<feature type="compositionally biased region" description="Low complexity" evidence="5">
    <location>
        <begin position="212"/>
        <end position="225"/>
    </location>
</feature>
<dbReference type="EMBL" id="AUPC02000228">
    <property type="protein sequence ID" value="POG64895.1"/>
    <property type="molecule type" value="Genomic_DNA"/>
</dbReference>
<keyword evidence="3 4" id="KW-0904">Protein phosphatase</keyword>
<organism evidence="6 7">
    <name type="scientific">Rhizophagus irregularis (strain DAOM 181602 / DAOM 197198 / MUCL 43194)</name>
    <name type="common">Arbuscular mycorrhizal fungus</name>
    <name type="synonym">Glomus intraradices</name>
    <dbReference type="NCBI Taxonomy" id="747089"/>
    <lineage>
        <taxon>Eukaryota</taxon>
        <taxon>Fungi</taxon>
        <taxon>Fungi incertae sedis</taxon>
        <taxon>Mucoromycota</taxon>
        <taxon>Glomeromycotina</taxon>
        <taxon>Glomeromycetes</taxon>
        <taxon>Glomerales</taxon>
        <taxon>Glomeraceae</taxon>
        <taxon>Rhizophagus</taxon>
    </lineage>
</organism>
<name>A0A2H5TJF1_RHIID</name>
<dbReference type="VEuPathDB" id="FungiDB:RhiirFUN_006219"/>
<protein>
    <submittedName>
        <fullName evidence="6">Uncharacterized protein</fullName>
    </submittedName>
</protein>
<evidence type="ECO:0000313" key="6">
    <source>
        <dbReference type="EMBL" id="POG64895.1"/>
    </source>
</evidence>
<reference evidence="6 7" key="1">
    <citation type="journal article" date="2013" name="Proc. Natl. Acad. Sci. U.S.A.">
        <title>Genome of an arbuscular mycorrhizal fungus provides insight into the oldest plant symbiosis.</title>
        <authorList>
            <person name="Tisserant E."/>
            <person name="Malbreil M."/>
            <person name="Kuo A."/>
            <person name="Kohler A."/>
            <person name="Symeonidi A."/>
            <person name="Balestrini R."/>
            <person name="Charron P."/>
            <person name="Duensing N."/>
            <person name="Frei Dit Frey N."/>
            <person name="Gianinazzi-Pearson V."/>
            <person name="Gilbert L.B."/>
            <person name="Handa Y."/>
            <person name="Herr J.R."/>
            <person name="Hijri M."/>
            <person name="Koul R."/>
            <person name="Kawaguchi M."/>
            <person name="Krajinski F."/>
            <person name="Lammers P.J."/>
            <person name="Masclaux F.G."/>
            <person name="Murat C."/>
            <person name="Morin E."/>
            <person name="Ndikumana S."/>
            <person name="Pagni M."/>
            <person name="Petitpierre D."/>
            <person name="Requena N."/>
            <person name="Rosikiewicz P."/>
            <person name="Riley R."/>
            <person name="Saito K."/>
            <person name="San Clemente H."/>
            <person name="Shapiro H."/>
            <person name="van Tuinen D."/>
            <person name="Becard G."/>
            <person name="Bonfante P."/>
            <person name="Paszkowski U."/>
            <person name="Shachar-Hill Y.Y."/>
            <person name="Tuskan G.A."/>
            <person name="Young P.W."/>
            <person name="Sanders I.R."/>
            <person name="Henrissat B."/>
            <person name="Rensing S.A."/>
            <person name="Grigoriev I.V."/>
            <person name="Corradi N."/>
            <person name="Roux C."/>
            <person name="Martin F."/>
        </authorList>
    </citation>
    <scope>NUCLEOTIDE SEQUENCE [LARGE SCALE GENOMIC DNA]</scope>
    <source>
        <strain evidence="6 7">DAOM 197198</strain>
    </source>
</reference>
<dbReference type="STRING" id="747089.A0A2H5TJF1"/>
<evidence type="ECO:0000256" key="3">
    <source>
        <dbReference type="ARBA" id="ARBA00022912"/>
    </source>
</evidence>
<dbReference type="InterPro" id="IPR015655">
    <property type="entry name" value="PP2C"/>
</dbReference>
<dbReference type="GO" id="GO:0046872">
    <property type="term" value="F:metal ion binding"/>
    <property type="evidence" value="ECO:0007669"/>
    <property type="project" value="UniProtKB-KW"/>
</dbReference>
<gene>
    <name evidence="6" type="ORF">GLOIN_2v1670925</name>
</gene>
<dbReference type="InterPro" id="IPR036457">
    <property type="entry name" value="PPM-type-like_dom_sf"/>
</dbReference>
<proteinExistence type="inferred from homology"/>
<dbReference type="SMART" id="SM00332">
    <property type="entry name" value="PP2Cc"/>
    <property type="match status" value="1"/>
</dbReference>
<dbReference type="PANTHER" id="PTHR13832:SF589">
    <property type="entry name" value="[PYRUVATE DEHYDROGENASE [ACETYL-TRANSFERRING]]-PHOSPHATASE 2, MITOCHONDRIAL"/>
    <property type="match status" value="1"/>
</dbReference>
<dbReference type="PANTHER" id="PTHR13832">
    <property type="entry name" value="PROTEIN PHOSPHATASE 2C"/>
    <property type="match status" value="1"/>
</dbReference>
<dbReference type="PROSITE" id="PS51746">
    <property type="entry name" value="PPM_2"/>
    <property type="match status" value="1"/>
</dbReference>
<accession>A0A2H5TJF1</accession>
<dbReference type="Gene3D" id="3.60.40.10">
    <property type="entry name" value="PPM-type phosphatase domain"/>
    <property type="match status" value="1"/>
</dbReference>
<dbReference type="InterPro" id="IPR000222">
    <property type="entry name" value="PP2C_BS"/>
</dbReference>
<dbReference type="GO" id="GO:0004722">
    <property type="term" value="F:protein serine/threonine phosphatase activity"/>
    <property type="evidence" value="ECO:0007669"/>
    <property type="project" value="InterPro"/>
</dbReference>
<reference evidence="6 7" key="2">
    <citation type="journal article" date="2018" name="New Phytol.">
        <title>High intraspecific genome diversity in the model arbuscular mycorrhizal symbiont Rhizophagus irregularis.</title>
        <authorList>
            <person name="Chen E.C.H."/>
            <person name="Morin E."/>
            <person name="Beaudet D."/>
            <person name="Noel J."/>
            <person name="Yildirir G."/>
            <person name="Ndikumana S."/>
            <person name="Charron P."/>
            <person name="St-Onge C."/>
            <person name="Giorgi J."/>
            <person name="Kruger M."/>
            <person name="Marton T."/>
            <person name="Ropars J."/>
            <person name="Grigoriev I.V."/>
            <person name="Hainaut M."/>
            <person name="Henrissat B."/>
            <person name="Roux C."/>
            <person name="Martin F."/>
            <person name="Corradi N."/>
        </authorList>
    </citation>
    <scope>NUCLEOTIDE SEQUENCE [LARGE SCALE GENOMIC DNA]</scope>
    <source>
        <strain evidence="6 7">DAOM 197198</strain>
    </source>
</reference>
<evidence type="ECO:0000256" key="2">
    <source>
        <dbReference type="ARBA" id="ARBA00022801"/>
    </source>
</evidence>
<sequence length="477" mass="53222">MNIMANFNIIIPFTFITKKFNSRHSSSLLQIMRNFNHSSILRSQEYYLVKSHHGENYRLHLSKSRHLVGIRSTRGIRELNEDRYQAMVLKLSDDRKNLKDDIIVNQPILDVKNIENPKINGEEAQSNQSCYFAVFDGHGGPHCADYLTATLHKNIEDVKASDADNIITSLRSVGGYFVRYKPASLESLLSPEVADISKKRPSNQKSSLRKFSSTPTSQLLSPSTLQQPSTQALLPSLSPTALASPSPPPKTLTMEQRLLLAFLKTDSELMEDKSVGSTASVALIKSLDKLPFWTSNSLEISIAHVGDTKILLCEVEKGNSVPLTYDHHPSSIVETDRLRKSGGFIITDSFGSEMYLGRLANSRSFGDFKLKRFGVSAEPEISTLKLRGKDFAFMVLVSDGVTSVLSNQEIVDCIKNYNDPTLGASKLVDLAEELGSDDNITAMVVRLPGWGSPMTDQTKDLREYRLVRNSTFLNRRM</sequence>
<feature type="region of interest" description="Disordered" evidence="5">
    <location>
        <begin position="197"/>
        <end position="225"/>
    </location>
</feature>
<dbReference type="SUPFAM" id="SSF81606">
    <property type="entry name" value="PP2C-like"/>
    <property type="match status" value="1"/>
</dbReference>
<dbReference type="SMR" id="A0A2H5TJF1"/>
<evidence type="ECO:0000256" key="5">
    <source>
        <dbReference type="SAM" id="MobiDB-lite"/>
    </source>
</evidence>